<gene>
    <name evidence="1" type="ORF">GCM10011611_27540</name>
</gene>
<dbReference type="EMBL" id="BMJQ01000006">
    <property type="protein sequence ID" value="GGF20024.1"/>
    <property type="molecule type" value="Genomic_DNA"/>
</dbReference>
<sequence>MLTLLLILLTWCGLAGIAAVVYALWAGRFGSIFAERTIDGRTAPERRSTVTKPWCGPDRRA</sequence>
<accession>A0A8J2YTX1</accession>
<reference evidence="1" key="1">
    <citation type="journal article" date="2014" name="Int. J. Syst. Evol. Microbiol.">
        <title>Complete genome sequence of Corynebacterium casei LMG S-19264T (=DSM 44701T), isolated from a smear-ripened cheese.</title>
        <authorList>
            <consortium name="US DOE Joint Genome Institute (JGI-PGF)"/>
            <person name="Walter F."/>
            <person name="Albersmeier A."/>
            <person name="Kalinowski J."/>
            <person name="Ruckert C."/>
        </authorList>
    </citation>
    <scope>NUCLEOTIDE SEQUENCE</scope>
    <source>
        <strain evidence="1">CGMCC 1.15725</strain>
    </source>
</reference>
<dbReference type="RefSeq" id="WP_189046609.1">
    <property type="nucleotide sequence ID" value="NZ_BMJQ01000006.1"/>
</dbReference>
<name>A0A8J2YTX1_9PROT</name>
<evidence type="ECO:0000313" key="1">
    <source>
        <dbReference type="EMBL" id="GGF20024.1"/>
    </source>
</evidence>
<evidence type="ECO:0000313" key="2">
    <source>
        <dbReference type="Proteomes" id="UP000646365"/>
    </source>
</evidence>
<organism evidence="1 2">
    <name type="scientific">Aliidongia dinghuensis</name>
    <dbReference type="NCBI Taxonomy" id="1867774"/>
    <lineage>
        <taxon>Bacteria</taxon>
        <taxon>Pseudomonadati</taxon>
        <taxon>Pseudomonadota</taxon>
        <taxon>Alphaproteobacteria</taxon>
        <taxon>Rhodospirillales</taxon>
        <taxon>Dongiaceae</taxon>
        <taxon>Aliidongia</taxon>
    </lineage>
</organism>
<protein>
    <submittedName>
        <fullName evidence="1">Uncharacterized protein</fullName>
    </submittedName>
</protein>
<proteinExistence type="predicted"/>
<dbReference type="AlphaFoldDB" id="A0A8J2YTX1"/>
<comment type="caution">
    <text evidence="1">The sequence shown here is derived from an EMBL/GenBank/DDBJ whole genome shotgun (WGS) entry which is preliminary data.</text>
</comment>
<keyword evidence="2" id="KW-1185">Reference proteome</keyword>
<dbReference type="Proteomes" id="UP000646365">
    <property type="component" value="Unassembled WGS sequence"/>
</dbReference>
<reference evidence="1" key="2">
    <citation type="submission" date="2020-09" db="EMBL/GenBank/DDBJ databases">
        <authorList>
            <person name="Sun Q."/>
            <person name="Zhou Y."/>
        </authorList>
    </citation>
    <scope>NUCLEOTIDE SEQUENCE</scope>
    <source>
        <strain evidence="1">CGMCC 1.15725</strain>
    </source>
</reference>